<dbReference type="SMART" id="SM00922">
    <property type="entry name" value="MR_MLE"/>
    <property type="match status" value="1"/>
</dbReference>
<dbReference type="SUPFAM" id="SSF51604">
    <property type="entry name" value="Enolase C-terminal domain-like"/>
    <property type="match status" value="1"/>
</dbReference>
<feature type="domain" description="Mandelate racemase/muconate lactonizing enzyme C-terminal" evidence="2">
    <location>
        <begin position="147"/>
        <end position="243"/>
    </location>
</feature>
<dbReference type="SUPFAM" id="SSF54826">
    <property type="entry name" value="Enolase N-terminal domain-like"/>
    <property type="match status" value="1"/>
</dbReference>
<dbReference type="InterPro" id="IPR029017">
    <property type="entry name" value="Enolase-like_N"/>
</dbReference>
<accession>A0A6J7CBS7</accession>
<dbReference type="AlphaFoldDB" id="A0A6J7CBS7"/>
<dbReference type="SFLD" id="SFLDS00001">
    <property type="entry name" value="Enolase"/>
    <property type="match status" value="1"/>
</dbReference>
<dbReference type="PANTHER" id="PTHR48080">
    <property type="entry name" value="D-GALACTONATE DEHYDRATASE-RELATED"/>
    <property type="match status" value="1"/>
</dbReference>
<evidence type="ECO:0000256" key="1">
    <source>
        <dbReference type="ARBA" id="ARBA00023239"/>
    </source>
</evidence>
<dbReference type="InterPro" id="IPR034593">
    <property type="entry name" value="DgoD-like"/>
</dbReference>
<dbReference type="GO" id="GO:0016829">
    <property type="term" value="F:lyase activity"/>
    <property type="evidence" value="ECO:0007669"/>
    <property type="project" value="UniProtKB-KW"/>
</dbReference>
<dbReference type="Gene3D" id="3.20.20.120">
    <property type="entry name" value="Enolase-like C-terminal domain"/>
    <property type="match status" value="1"/>
</dbReference>
<sequence>MSNSKVTQLNAATVEAELPAPVVFGDWIMRTREFAVVRVVLSSGVEGWAFGLTRDGAIAEQIRKTLRNIYVGTFSKDLETTFKIAQRRSLASHSAGVGLRALSLVDLAMWDACAKEAGQSIAKFLSGDRPKMPATAIIGYPPATMGPQEVFDQVTDLYAQGWRRFKAPVGTSNQATADRLLAARKAAPDAWIGCDAAWIYNDVPSALELLDLLQEVNLGWFEDIFPPGNAQVVADLRKSTNIPIAMGDEQGGIYYPEALIAKNAVDVVRIDLTCMGGITGGRRIVDECLSANVSFAAHMFAHVHSQVFGAWGFTEVPIEWGVPWTGVDPYADSLEQPKIVAGGLMKPLSEKPGFGDLVNFDWIKTQKCVDPEGILVSK</sequence>
<name>A0A6J7CBS7_9ZZZZ</name>
<gene>
    <name evidence="3" type="ORF">UFOPK3342_00074</name>
</gene>
<dbReference type="Gene3D" id="3.30.390.10">
    <property type="entry name" value="Enolase-like, N-terminal domain"/>
    <property type="match status" value="1"/>
</dbReference>
<dbReference type="InterPro" id="IPR013341">
    <property type="entry name" value="Mandelate_racemase_N_dom"/>
</dbReference>
<dbReference type="InterPro" id="IPR036849">
    <property type="entry name" value="Enolase-like_C_sf"/>
</dbReference>
<evidence type="ECO:0000259" key="2">
    <source>
        <dbReference type="SMART" id="SM00922"/>
    </source>
</evidence>
<keyword evidence="1" id="KW-0456">Lyase</keyword>
<dbReference type="PANTHER" id="PTHR48080:SF2">
    <property type="entry name" value="D-GALACTONATE DEHYDRATASE"/>
    <property type="match status" value="1"/>
</dbReference>
<dbReference type="InterPro" id="IPR013342">
    <property type="entry name" value="Mandelate_racemase_C"/>
</dbReference>
<dbReference type="Pfam" id="PF13378">
    <property type="entry name" value="MR_MLE_C"/>
    <property type="match status" value="1"/>
</dbReference>
<dbReference type="Pfam" id="PF02746">
    <property type="entry name" value="MR_MLE_N"/>
    <property type="match status" value="1"/>
</dbReference>
<proteinExistence type="predicted"/>
<dbReference type="EMBL" id="CAFBLH010000001">
    <property type="protein sequence ID" value="CAB4855536.1"/>
    <property type="molecule type" value="Genomic_DNA"/>
</dbReference>
<organism evidence="3">
    <name type="scientific">freshwater metagenome</name>
    <dbReference type="NCBI Taxonomy" id="449393"/>
    <lineage>
        <taxon>unclassified sequences</taxon>
        <taxon>metagenomes</taxon>
        <taxon>ecological metagenomes</taxon>
    </lineage>
</organism>
<protein>
    <submittedName>
        <fullName evidence="3">Unannotated protein</fullName>
    </submittedName>
</protein>
<evidence type="ECO:0000313" key="3">
    <source>
        <dbReference type="EMBL" id="CAB4855536.1"/>
    </source>
</evidence>
<reference evidence="3" key="1">
    <citation type="submission" date="2020-05" db="EMBL/GenBank/DDBJ databases">
        <authorList>
            <person name="Chiriac C."/>
            <person name="Salcher M."/>
            <person name="Ghai R."/>
            <person name="Kavagutti S V."/>
        </authorList>
    </citation>
    <scope>NUCLEOTIDE SEQUENCE</scope>
</reference>
<dbReference type="InterPro" id="IPR029065">
    <property type="entry name" value="Enolase_C-like"/>
</dbReference>